<dbReference type="AlphaFoldDB" id="M2RBL3"/>
<reference evidence="2 3" key="1">
    <citation type="journal article" date="2012" name="Proc. Natl. Acad. Sci. U.S.A.">
        <title>Comparative genomics of Ceriporiopsis subvermispora and Phanerochaete chrysosporium provide insight into selective ligninolysis.</title>
        <authorList>
            <person name="Fernandez-Fueyo E."/>
            <person name="Ruiz-Duenas F.J."/>
            <person name="Ferreira P."/>
            <person name="Floudas D."/>
            <person name="Hibbett D.S."/>
            <person name="Canessa P."/>
            <person name="Larrondo L.F."/>
            <person name="James T.Y."/>
            <person name="Seelenfreund D."/>
            <person name="Lobos S."/>
            <person name="Polanco R."/>
            <person name="Tello M."/>
            <person name="Honda Y."/>
            <person name="Watanabe T."/>
            <person name="Watanabe T."/>
            <person name="Ryu J.S."/>
            <person name="Kubicek C.P."/>
            <person name="Schmoll M."/>
            <person name="Gaskell J."/>
            <person name="Hammel K.E."/>
            <person name="St John F.J."/>
            <person name="Vanden Wymelenberg A."/>
            <person name="Sabat G."/>
            <person name="Splinter BonDurant S."/>
            <person name="Syed K."/>
            <person name="Yadav J.S."/>
            <person name="Doddapaneni H."/>
            <person name="Subramanian V."/>
            <person name="Lavin J.L."/>
            <person name="Oguiza J.A."/>
            <person name="Perez G."/>
            <person name="Pisabarro A.G."/>
            <person name="Ramirez L."/>
            <person name="Santoyo F."/>
            <person name="Master E."/>
            <person name="Coutinho P.M."/>
            <person name="Henrissat B."/>
            <person name="Lombard V."/>
            <person name="Magnuson J.K."/>
            <person name="Kuees U."/>
            <person name="Hori C."/>
            <person name="Igarashi K."/>
            <person name="Samejima M."/>
            <person name="Held B.W."/>
            <person name="Barry K.W."/>
            <person name="LaButti K.M."/>
            <person name="Lapidus A."/>
            <person name="Lindquist E.A."/>
            <person name="Lucas S.M."/>
            <person name="Riley R."/>
            <person name="Salamov A.A."/>
            <person name="Hoffmeister D."/>
            <person name="Schwenk D."/>
            <person name="Hadar Y."/>
            <person name="Yarden O."/>
            <person name="de Vries R.P."/>
            <person name="Wiebenga A."/>
            <person name="Stenlid J."/>
            <person name="Eastwood D."/>
            <person name="Grigoriev I.V."/>
            <person name="Berka R.M."/>
            <person name="Blanchette R.A."/>
            <person name="Kersten P."/>
            <person name="Martinez A.T."/>
            <person name="Vicuna R."/>
            <person name="Cullen D."/>
        </authorList>
    </citation>
    <scope>NUCLEOTIDE SEQUENCE [LARGE SCALE GENOMIC DNA]</scope>
    <source>
        <strain evidence="2 3">B</strain>
    </source>
</reference>
<evidence type="ECO:0000313" key="2">
    <source>
        <dbReference type="EMBL" id="EMD41850.1"/>
    </source>
</evidence>
<feature type="compositionally biased region" description="Low complexity" evidence="1">
    <location>
        <begin position="204"/>
        <end position="224"/>
    </location>
</feature>
<sequence>MSVAMPDSASLSVMDLRGYYDHVYSDPSEFTLSAYLPSASVHQGLVSLRPSVSAPSTRVMFAQTSSIGSLPTSPTSSAFPSPVQSMTFRPIPHGPAIPEAARDSISLSPSWQSSRSYSVSSTAIARSPALSPSDSSLMDGDELLTRARCKRGASRDAARYRQEPSLSDSDPYVRSDSPLPTECGNGGWASLRARSHNTAMQTANSARSLQSLRSSRPSSPLASPNHQPCILPSILGWLQDIVIELWIDQEGFRAVRPQFVPTGFSPPAHGSESGVPQLVDGTVEFRPRRRDTFIFHYGILDTPPGLRRLMIAGDDSKDYISRQASLSVRSNGIYVVYGSEHFSTSVLHPEDFPQRCQESSKVTWRFEYLVDDRRADTTGKLMPGEKTLMPLTFSCSPGLLHPTHGKKIRLMQVFKKSMTPKLSSEKVETCQLYRPQDPPKCAGSTSGGFRPVEVASGTVDAGLESIGHRRTASSETLDVVSVSPTQLSPNHTPPRGHIIPRTTPLQFGHILPPSELARLMISSPAPEGAGFHSLPAPKHLGRTKSST</sequence>
<evidence type="ECO:0000256" key="1">
    <source>
        <dbReference type="SAM" id="MobiDB-lite"/>
    </source>
</evidence>
<proteinExistence type="predicted"/>
<protein>
    <submittedName>
        <fullName evidence="2">Uncharacterized protein</fullName>
    </submittedName>
</protein>
<feature type="region of interest" description="Disordered" evidence="1">
    <location>
        <begin position="472"/>
        <end position="497"/>
    </location>
</feature>
<dbReference type="Proteomes" id="UP000016930">
    <property type="component" value="Unassembled WGS sequence"/>
</dbReference>
<organism evidence="2 3">
    <name type="scientific">Ceriporiopsis subvermispora (strain B)</name>
    <name type="common">White-rot fungus</name>
    <name type="synonym">Gelatoporia subvermispora</name>
    <dbReference type="NCBI Taxonomy" id="914234"/>
    <lineage>
        <taxon>Eukaryota</taxon>
        <taxon>Fungi</taxon>
        <taxon>Dikarya</taxon>
        <taxon>Basidiomycota</taxon>
        <taxon>Agaricomycotina</taxon>
        <taxon>Agaricomycetes</taxon>
        <taxon>Polyporales</taxon>
        <taxon>Gelatoporiaceae</taxon>
        <taxon>Gelatoporia</taxon>
    </lineage>
</organism>
<keyword evidence="3" id="KW-1185">Reference proteome</keyword>
<dbReference type="EMBL" id="KB445791">
    <property type="protein sequence ID" value="EMD41850.1"/>
    <property type="molecule type" value="Genomic_DNA"/>
</dbReference>
<name>M2RBL3_CERS8</name>
<feature type="compositionally biased region" description="Basic and acidic residues" evidence="1">
    <location>
        <begin position="153"/>
        <end position="162"/>
    </location>
</feature>
<dbReference type="HOGENOM" id="CLU_497815_0_0_1"/>
<gene>
    <name evidence="2" type="ORF">CERSUDRAFT_70310</name>
</gene>
<feature type="region of interest" description="Disordered" evidence="1">
    <location>
        <begin position="528"/>
        <end position="547"/>
    </location>
</feature>
<feature type="region of interest" description="Disordered" evidence="1">
    <location>
        <begin position="148"/>
        <end position="187"/>
    </location>
</feature>
<accession>M2RBL3</accession>
<evidence type="ECO:0000313" key="3">
    <source>
        <dbReference type="Proteomes" id="UP000016930"/>
    </source>
</evidence>
<dbReference type="OrthoDB" id="3269398at2759"/>
<feature type="region of interest" description="Disordered" evidence="1">
    <location>
        <begin position="204"/>
        <end position="225"/>
    </location>
</feature>